<proteinExistence type="predicted"/>
<evidence type="ECO:0000313" key="2">
    <source>
        <dbReference type="Proteomes" id="UP000005632"/>
    </source>
</evidence>
<organism evidence="1 2">
    <name type="scientific">Sphaerochaeta pleomorpha (strain ATCC BAA-1885 / DSM 22778 / Grapes)</name>
    <dbReference type="NCBI Taxonomy" id="158190"/>
    <lineage>
        <taxon>Bacteria</taxon>
        <taxon>Pseudomonadati</taxon>
        <taxon>Spirochaetota</taxon>
        <taxon>Spirochaetia</taxon>
        <taxon>Spirochaetales</taxon>
        <taxon>Sphaerochaetaceae</taxon>
        <taxon>Sphaerochaeta</taxon>
    </lineage>
</organism>
<dbReference type="EMBL" id="CP003155">
    <property type="protein sequence ID" value="AEV30874.1"/>
    <property type="molecule type" value="Genomic_DNA"/>
</dbReference>
<dbReference type="eggNOG" id="ENOG503335Q">
    <property type="taxonomic scope" value="Bacteria"/>
</dbReference>
<gene>
    <name evidence="1" type="ordered locus">SpiGrapes_3127</name>
</gene>
<dbReference type="HOGENOM" id="CLU_1084366_0_0_12"/>
<name>G8QZ15_SPHPG</name>
<dbReference type="Proteomes" id="UP000005632">
    <property type="component" value="Chromosome"/>
</dbReference>
<reference evidence="1 2" key="1">
    <citation type="submission" date="2011-11" db="EMBL/GenBank/DDBJ databases">
        <title>Complete sequence of Spirochaeta sp. grapes.</title>
        <authorList>
            <consortium name="US DOE Joint Genome Institute"/>
            <person name="Lucas S."/>
            <person name="Han J."/>
            <person name="Lapidus A."/>
            <person name="Cheng J.-F."/>
            <person name="Goodwin L."/>
            <person name="Pitluck S."/>
            <person name="Peters L."/>
            <person name="Ovchinnikova G."/>
            <person name="Munk A.C."/>
            <person name="Detter J.C."/>
            <person name="Han C."/>
            <person name="Tapia R."/>
            <person name="Land M."/>
            <person name="Hauser L."/>
            <person name="Kyrpides N."/>
            <person name="Ivanova N."/>
            <person name="Pagani I."/>
            <person name="Ritalahtilisa K."/>
            <person name="Loeffler F."/>
            <person name="Woyke T."/>
        </authorList>
    </citation>
    <scope>NUCLEOTIDE SEQUENCE [LARGE SCALE GENOMIC DNA]</scope>
    <source>
        <strain evidence="2">ATCC BAA-1885 / DSM 22778 / Grapes</strain>
    </source>
</reference>
<keyword evidence="2" id="KW-1185">Reference proteome</keyword>
<sequence>MEEMLYHYTKLETFLIHILPQKELLFSRMGTSRDPNEYKSLSRYSYTTDENETTKFNDFREALEKYKFNSKFLCFSMENHKGNQNPRHEFDRLRMWDQYGDGNNGICLGFSKDKLISTFTSMKSKYSRQEYEFFNDPINYLNFAKEWHAINAYEVVKDYAPPPYIEKYLSDKRKRDFLFFSKDENYGDENEFRLLILTQKDNCTIKISITESLSEIIIGDNLPTSFWETYMPLIKSIFPDVNVFQMKWNYGIVQRVPY</sequence>
<evidence type="ECO:0000313" key="1">
    <source>
        <dbReference type="EMBL" id="AEV30874.1"/>
    </source>
</evidence>
<evidence type="ECO:0008006" key="3">
    <source>
        <dbReference type="Google" id="ProtNLM"/>
    </source>
</evidence>
<dbReference type="InterPro" id="IPR021352">
    <property type="entry name" value="DUF2971"/>
</dbReference>
<accession>G8QZ15</accession>
<protein>
    <recommendedName>
        <fullName evidence="3">DUF2971 domain-containing protein</fullName>
    </recommendedName>
</protein>
<dbReference type="RefSeq" id="WP_014271713.1">
    <property type="nucleotide sequence ID" value="NC_016633.1"/>
</dbReference>
<dbReference type="AlphaFoldDB" id="G8QZ15"/>
<dbReference type="KEGG" id="sgp:SpiGrapes_3127"/>
<dbReference type="Pfam" id="PF11185">
    <property type="entry name" value="DUF2971"/>
    <property type="match status" value="1"/>
</dbReference>